<dbReference type="InterPro" id="IPR051781">
    <property type="entry name" value="Metallo-dep_Hydrolase"/>
</dbReference>
<evidence type="ECO:0000259" key="1">
    <source>
        <dbReference type="Pfam" id="PF01979"/>
    </source>
</evidence>
<dbReference type="PANTHER" id="PTHR43135">
    <property type="entry name" value="ALPHA-D-RIBOSE 1-METHYLPHOSPHONATE 5-TRIPHOSPHATE DIPHOSPHATASE"/>
    <property type="match status" value="1"/>
</dbReference>
<dbReference type="Proteomes" id="UP001500635">
    <property type="component" value="Unassembled WGS sequence"/>
</dbReference>
<dbReference type="Gene3D" id="1.20.58.520">
    <property type="entry name" value="Amidohydrolase"/>
    <property type="match status" value="1"/>
</dbReference>
<dbReference type="Gene3D" id="3.40.50.10910">
    <property type="entry name" value="Amidohydrolase"/>
    <property type="match status" value="1"/>
</dbReference>
<keyword evidence="3" id="KW-1185">Reference proteome</keyword>
<organism evidence="2 3">
    <name type="scientific">Tsukamurella soli</name>
    <dbReference type="NCBI Taxonomy" id="644556"/>
    <lineage>
        <taxon>Bacteria</taxon>
        <taxon>Bacillati</taxon>
        <taxon>Actinomycetota</taxon>
        <taxon>Actinomycetes</taxon>
        <taxon>Mycobacteriales</taxon>
        <taxon>Tsukamurellaceae</taxon>
        <taxon>Tsukamurella</taxon>
    </lineage>
</organism>
<dbReference type="SUPFAM" id="SSF51556">
    <property type="entry name" value="Metallo-dependent hydrolases"/>
    <property type="match status" value="1"/>
</dbReference>
<dbReference type="EMBL" id="BAABFR010000009">
    <property type="protein sequence ID" value="GAA4386342.1"/>
    <property type="molecule type" value="Genomic_DNA"/>
</dbReference>
<reference evidence="3" key="1">
    <citation type="journal article" date="2019" name="Int. J. Syst. Evol. Microbiol.">
        <title>The Global Catalogue of Microorganisms (GCM) 10K type strain sequencing project: providing services to taxonomists for standard genome sequencing and annotation.</title>
        <authorList>
            <consortium name="The Broad Institute Genomics Platform"/>
            <consortium name="The Broad Institute Genome Sequencing Center for Infectious Disease"/>
            <person name="Wu L."/>
            <person name="Ma J."/>
        </authorList>
    </citation>
    <scope>NUCLEOTIDE SEQUENCE [LARGE SCALE GENOMIC DNA]</scope>
    <source>
        <strain evidence="3">JCM 17688</strain>
    </source>
</reference>
<evidence type="ECO:0000313" key="3">
    <source>
        <dbReference type="Proteomes" id="UP001500635"/>
    </source>
</evidence>
<sequence>MTTAIEDVRLCTGSGLGEPRRVVFDGATLLADSAAADEVVDGAGAVVLPGLIDAHMHMVLGRVDLENLVYWGVTTGLDMAAWPAEFVNAMRHEKGVAQIVSATIPAVGPGGNHAKMPGFPADGIVTTPQQARAFVERRVADGADYIKIVTEAAPPAGMDQPTVNAIVAAAHEHGLLVVAHSVTTGAFRVAIEAGVDVSTHAPLDAVLDDESVARMRETGMVSTPTLTMMEGTAELFAARGLRYENARDSVTKFHEAGIRILAGTDANSAPGAPFGPEHGESLHHEFELLIQAGLSPVEVLAAATSLSADTFSLKDRGVIEPGRRADLVLVGGDPTSDVTATRNIRGVWIGGERIR</sequence>
<accession>A0ABP8J7A3</accession>
<dbReference type="Gene3D" id="2.30.40.10">
    <property type="entry name" value="Urease, subunit C, domain 1"/>
    <property type="match status" value="1"/>
</dbReference>
<dbReference type="PANTHER" id="PTHR43135:SF3">
    <property type="entry name" value="ALPHA-D-RIBOSE 1-METHYLPHOSPHONATE 5-TRIPHOSPHATE DIPHOSPHATASE"/>
    <property type="match status" value="1"/>
</dbReference>
<dbReference type="Gene3D" id="3.30.110.90">
    <property type="entry name" value="Amidohydrolase"/>
    <property type="match status" value="1"/>
</dbReference>
<evidence type="ECO:0000313" key="2">
    <source>
        <dbReference type="EMBL" id="GAA4386342.1"/>
    </source>
</evidence>
<protein>
    <submittedName>
        <fullName evidence="2">Amidohydrolase family protein</fullName>
    </submittedName>
</protein>
<dbReference type="RefSeq" id="WP_344991612.1">
    <property type="nucleotide sequence ID" value="NZ_BAABFR010000009.1"/>
</dbReference>
<name>A0ABP8J7A3_9ACTN</name>
<dbReference type="InterPro" id="IPR011059">
    <property type="entry name" value="Metal-dep_hydrolase_composite"/>
</dbReference>
<dbReference type="InterPro" id="IPR032466">
    <property type="entry name" value="Metal_Hydrolase"/>
</dbReference>
<comment type="caution">
    <text evidence="2">The sequence shown here is derived from an EMBL/GenBank/DDBJ whole genome shotgun (WGS) entry which is preliminary data.</text>
</comment>
<proteinExistence type="predicted"/>
<dbReference type="Pfam" id="PF01979">
    <property type="entry name" value="Amidohydro_1"/>
    <property type="match status" value="1"/>
</dbReference>
<dbReference type="InterPro" id="IPR006680">
    <property type="entry name" value="Amidohydro-rel"/>
</dbReference>
<feature type="domain" description="Amidohydrolase-related" evidence="1">
    <location>
        <begin position="46"/>
        <end position="353"/>
    </location>
</feature>
<dbReference type="SUPFAM" id="SSF51338">
    <property type="entry name" value="Composite domain of metallo-dependent hydrolases"/>
    <property type="match status" value="1"/>
</dbReference>
<gene>
    <name evidence="2" type="ORF">GCM10023147_09490</name>
</gene>